<dbReference type="PANTHER" id="PTHR46022:SF1">
    <property type="entry name" value="PROTEIN PATCHED"/>
    <property type="match status" value="1"/>
</dbReference>
<evidence type="ECO:0000256" key="1">
    <source>
        <dbReference type="ARBA" id="ARBA00004141"/>
    </source>
</evidence>
<comment type="subcellular location">
    <subcellularLocation>
        <location evidence="1">Membrane</location>
        <topology evidence="1">Multi-pass membrane protein</topology>
    </subcellularLocation>
</comment>
<reference evidence="10" key="1">
    <citation type="submission" date="2022-06" db="EMBL/GenBank/DDBJ databases">
        <authorList>
            <person name="Berger JAMES D."/>
            <person name="Berger JAMES D."/>
        </authorList>
    </citation>
    <scope>NUCLEOTIDE SEQUENCE [LARGE SCALE GENOMIC DNA]</scope>
</reference>
<keyword evidence="6" id="KW-0325">Glycoprotein</keyword>
<comment type="similarity">
    <text evidence="2">Belongs to the patched family.</text>
</comment>
<organism evidence="10 11">
    <name type="scientific">Schistosoma rodhaini</name>
    <dbReference type="NCBI Taxonomy" id="6188"/>
    <lineage>
        <taxon>Eukaryota</taxon>
        <taxon>Metazoa</taxon>
        <taxon>Spiralia</taxon>
        <taxon>Lophotrochozoa</taxon>
        <taxon>Platyhelminthes</taxon>
        <taxon>Trematoda</taxon>
        <taxon>Digenea</taxon>
        <taxon>Strigeidida</taxon>
        <taxon>Schistosomatoidea</taxon>
        <taxon>Schistosomatidae</taxon>
        <taxon>Schistosoma</taxon>
    </lineage>
</organism>
<evidence type="ECO:0000313" key="11">
    <source>
        <dbReference type="WBParaSite" id="SRDH1_13240.1"/>
    </source>
</evidence>
<feature type="transmembrane region" description="Helical" evidence="8">
    <location>
        <begin position="1346"/>
        <end position="1372"/>
    </location>
</feature>
<feature type="transmembrane region" description="Helical" evidence="8">
    <location>
        <begin position="736"/>
        <end position="755"/>
    </location>
</feature>
<sequence length="2108" mass="233644">MKSARQFVFDGLPVESSSKAYTSSSEDKTAADFASPSSANSKSSRGFLENLFYIPAYCTTLHWWWRLKFLRFEEFVHAHHWKVLSCIVVLGLFCFGLKAVTVDTDFDKLWIEESDRLTAEWKYLTKALQNVHTETLYGDLYYFPKDTKLSRMTYHSQRDEMEGKETDIFSLPSTMSKPKAETDSSLNSREYMGSMETILQTTIPYTSSQTFSEQIKSSNYIHSDNIHDNSNVDNDNYADILTPQALLDHMEFLIKVRRLTITVGSLKWSFKDLCQRASLPFGVEMHHLQAYLDRIIPCIIITPLDCFWEGAKVLGPEEGMWVPWFDKRFLFQWTNIDPVGLLQDLSKRYGNYSQIEIKNLINLFHDSGIDHGYLNRSCLDPLDPACPVSAPNYRGKAPYISNILSGGCPGFASKLLHWPEEIIVGGRVHTNNSFDTPSHTNHRKVSFDLSQNKTRSSQFSGHFFSSSSVNFNKTSQGSKNLSYLIKANSLQSLILLRSPRDLYEAVRRNDPYKHEDWTLDDARHVLREWRRNLRRLIIEHNTGLQTNVGWQFFAFTSASLHDLLQEITLRLGPLTLIGCILLVFLYGVVCLLGWRDPVRSQCWLALCGLMIIGLSSVAGLGICAAVGIPFNVLTIQVLPFLLLGLGVDSIFVLTTCHECCIARRVVLLTNPPPPSDLSTSSSAFSLSSCSSKSSNPVHVLSVHGPSLLFGTISLAGAFFSAAFIPVPLIRQFCLQAGILIVVQSISVFMFFPVLLQLDATRRNQKRLDVFCCLRQPELETTIMSNPQKLTTFCQSESCHLRTLNYYSGSKNLIPNRSHRHHHHHHHHHHYHNHHNHCRHCRYLNSKKLTGGNRDISINLPETCISSGFLHPTIQVNVVNHLSRSKRSSSSSKFNNEVTKAIVKTTANSNANTVHTTVTVTGNQDKETNTTNNISESSGTENVSVLECGKNCPTCQDVTSIPDQGSLQKCVNKSESYSESETTISSSLLVRFTRHFAFFITSHWSVQLCICLLGLGLFCTAVLCATFKLRLGLDWSSLTPSDTIEYGFIKTADQAFGLSNFHIIARGSDLPGSRPVSSQSLTQYKISSASSGTSTRSRVSLATVGRGIDFPMQQRRLRWMYDCLTSVSGVMLSGRKVWLDTMRDWLEEVQNAFDKDRKRGYIMDSGYWNANASELGILGLRLIVQTDRGPELSRINTGRIVRGDIIDPPAFYTLLRVWRSKDALNFSSLPCIIYPEPSVVHVGRLTGPGRPSDLHALSPAEPIEFVQTSFYAVGVSEMNSQLDLVQQIRHITETATVQGVPAFPTGVPFTFVEHYIYLVRETAIAFGIFCTVILFTGLILFSSPITVSLLLIVGAVGGACSAIIGLVILNLALNPISACLLLVSSGLGARISVGFLGSWPVSHLYADSSSNRSTRKICLCQFNSSYGCTVSDSVQFCTRVHNPKFDSKQITLSKSLSSAVNTTITVSKRRQLVRGQIVRILSNHFTPAFHATVGLLLALSLLVAARVQFIADYFFRLIVIVSFVCLFNAVCLIPTICYLIGPFHSRFILGGRRNVSNITSTSHKSPIQRDDTNYPSHIPPVVDKTIQYLKCHPSGINVNSEQHINMINDSQSSFSSSPSNMSPSLSSPSSSRSSSSFSHSEQNHNDEFSQNMKLSSITESIYKESNCLTMKESPKVIVHHSLNYSNDNSTWMNRSNEQCSSNAAATAAAAAVVAAAAAAASVRSRPPSLSTISEEPSHSNSTVSLNHTTPPNSGNGSGCSSTSTNNNDNNNNSYLPNFETEDISLNPTASFNSVDSIKNYFTPQNLPLSLVTSVDLFRMSRLLNPNISANEICESLYSSITSPASSNIHTSVKSHRTSRNRELVLDPNVACTLLAAVTATSYQTANKPVVEVTPVGQNENTAPPSYSSVVNQSHSIGHDRSCERISVSSHQQRAYRDQNISTRLSDNEISVKSFVDNYGISDPTTQLATNNNIFHPNSHPTSSSSSSKTFKTNYHHLKKKNVSLVFSSPTHINQTTPVNTNSSCKISQLPNTGSNSSTTHLNVNISHSCRHNHRHCSNCLITHCNSRSINDDNSSSNHNANANIHHQSTSHTVLSSSNSDIQIKKSHNA</sequence>
<reference evidence="11" key="2">
    <citation type="submission" date="2023-11" db="UniProtKB">
        <authorList>
            <consortium name="WormBaseParasite"/>
        </authorList>
    </citation>
    <scope>IDENTIFICATION</scope>
</reference>
<dbReference type="InterPro" id="IPR000731">
    <property type="entry name" value="SSD"/>
</dbReference>
<feature type="domain" description="SSD" evidence="9">
    <location>
        <begin position="572"/>
        <end position="757"/>
    </location>
</feature>
<evidence type="ECO:0000256" key="7">
    <source>
        <dbReference type="SAM" id="MobiDB-lite"/>
    </source>
</evidence>
<evidence type="ECO:0000256" key="4">
    <source>
        <dbReference type="ARBA" id="ARBA00022989"/>
    </source>
</evidence>
<feature type="compositionally biased region" description="Low complexity" evidence="7">
    <location>
        <begin position="1751"/>
        <end position="1772"/>
    </location>
</feature>
<feature type="compositionally biased region" description="Polar residues" evidence="7">
    <location>
        <begin position="1726"/>
        <end position="1750"/>
    </location>
</feature>
<feature type="transmembrane region" description="Helical" evidence="8">
    <location>
        <begin position="1003"/>
        <end position="1026"/>
    </location>
</feature>
<feature type="transmembrane region" description="Helical" evidence="8">
    <location>
        <begin position="571"/>
        <end position="594"/>
    </location>
</feature>
<dbReference type="Pfam" id="PF12349">
    <property type="entry name" value="Sterol-sensing"/>
    <property type="match status" value="2"/>
</dbReference>
<name>A0AA85ELB6_9TREM</name>
<evidence type="ECO:0000313" key="10">
    <source>
        <dbReference type="Proteomes" id="UP000050792"/>
    </source>
</evidence>
<protein>
    <recommendedName>
        <fullName evidence="9">SSD domain-containing protein</fullName>
    </recommendedName>
</protein>
<feature type="region of interest" description="Disordered" evidence="7">
    <location>
        <begin position="1722"/>
        <end position="1778"/>
    </location>
</feature>
<evidence type="ECO:0000256" key="6">
    <source>
        <dbReference type="ARBA" id="ARBA00023180"/>
    </source>
</evidence>
<feature type="region of interest" description="Disordered" evidence="7">
    <location>
        <begin position="2086"/>
        <end position="2108"/>
    </location>
</feature>
<keyword evidence="3 8" id="KW-0812">Transmembrane</keyword>
<dbReference type="Gene3D" id="1.20.1640.10">
    <property type="entry name" value="Multidrug efflux transporter AcrB transmembrane domain"/>
    <property type="match status" value="1"/>
</dbReference>
<evidence type="ECO:0000256" key="3">
    <source>
        <dbReference type="ARBA" id="ARBA00022692"/>
    </source>
</evidence>
<keyword evidence="4 8" id="KW-1133">Transmembrane helix</keyword>
<proteinExistence type="inferred from homology"/>
<dbReference type="GO" id="GO:0097108">
    <property type="term" value="F:hedgehog family protein binding"/>
    <property type="evidence" value="ECO:0007669"/>
    <property type="project" value="TreeGrafter"/>
</dbReference>
<dbReference type="PANTHER" id="PTHR46022">
    <property type="entry name" value="PROTEIN PATCHED"/>
    <property type="match status" value="1"/>
</dbReference>
<feature type="compositionally biased region" description="Low complexity" evidence="7">
    <location>
        <begin position="2086"/>
        <end position="2098"/>
    </location>
</feature>
<evidence type="ECO:0000256" key="8">
    <source>
        <dbReference type="SAM" id="Phobius"/>
    </source>
</evidence>
<dbReference type="GO" id="GO:0045879">
    <property type="term" value="P:negative regulation of smoothened signaling pathway"/>
    <property type="evidence" value="ECO:0007669"/>
    <property type="project" value="TreeGrafter"/>
</dbReference>
<accession>A0AA85ELB6</accession>
<feature type="transmembrane region" description="Helical" evidence="8">
    <location>
        <begin position="1516"/>
        <end position="1540"/>
    </location>
</feature>
<dbReference type="SUPFAM" id="SSF82866">
    <property type="entry name" value="Multidrug efflux transporter AcrB transmembrane domain"/>
    <property type="match status" value="1"/>
</dbReference>
<feature type="transmembrane region" description="Helical" evidence="8">
    <location>
        <begin position="1487"/>
        <end position="1504"/>
    </location>
</feature>
<feature type="transmembrane region" description="Helical" evidence="8">
    <location>
        <begin position="1322"/>
        <end position="1340"/>
    </location>
</feature>
<feature type="transmembrane region" description="Helical" evidence="8">
    <location>
        <begin position="606"/>
        <end position="630"/>
    </location>
</feature>
<dbReference type="InterPro" id="IPR053958">
    <property type="entry name" value="HMGCR/SNAP/NPC1-like_SSD"/>
</dbReference>
<feature type="transmembrane region" description="Helical" evidence="8">
    <location>
        <begin position="707"/>
        <end position="729"/>
    </location>
</feature>
<feature type="compositionally biased region" description="Low complexity" evidence="7">
    <location>
        <begin position="1609"/>
        <end position="1639"/>
    </location>
</feature>
<feature type="transmembrane region" description="Helical" evidence="8">
    <location>
        <begin position="1379"/>
        <end position="1400"/>
    </location>
</feature>
<evidence type="ECO:0000259" key="9">
    <source>
        <dbReference type="PROSITE" id="PS50156"/>
    </source>
</evidence>
<evidence type="ECO:0000256" key="2">
    <source>
        <dbReference type="ARBA" id="ARBA00005585"/>
    </source>
</evidence>
<dbReference type="Proteomes" id="UP000050792">
    <property type="component" value="Unassembled WGS sequence"/>
</dbReference>
<dbReference type="GO" id="GO:0005886">
    <property type="term" value="C:plasma membrane"/>
    <property type="evidence" value="ECO:0007669"/>
    <property type="project" value="TreeGrafter"/>
</dbReference>
<keyword evidence="10" id="KW-1185">Reference proteome</keyword>
<dbReference type="GO" id="GO:0005119">
    <property type="term" value="F:smoothened binding"/>
    <property type="evidence" value="ECO:0007669"/>
    <property type="project" value="TreeGrafter"/>
</dbReference>
<evidence type="ECO:0000256" key="5">
    <source>
        <dbReference type="ARBA" id="ARBA00023136"/>
    </source>
</evidence>
<keyword evidence="5 8" id="KW-0472">Membrane</keyword>
<dbReference type="WBParaSite" id="SRDH1_13240.1">
    <property type="protein sequence ID" value="SRDH1_13240.1"/>
    <property type="gene ID" value="SRDH1_13240"/>
</dbReference>
<feature type="region of interest" description="Disordered" evidence="7">
    <location>
        <begin position="1608"/>
        <end position="1651"/>
    </location>
</feature>
<dbReference type="GO" id="GO:0008158">
    <property type="term" value="F:hedgehog receptor activity"/>
    <property type="evidence" value="ECO:0007669"/>
    <property type="project" value="TreeGrafter"/>
</dbReference>
<dbReference type="PROSITE" id="PS50156">
    <property type="entry name" value="SSD"/>
    <property type="match status" value="1"/>
</dbReference>